<feature type="signal peptide" evidence="1">
    <location>
        <begin position="1"/>
        <end position="18"/>
    </location>
</feature>
<proteinExistence type="evidence at transcript level"/>
<organism evidence="2">
    <name type="scientific">Amblyomma parvum</name>
    <name type="common">South American tick</name>
    <dbReference type="NCBI Taxonomy" id="251391"/>
    <lineage>
        <taxon>Eukaryota</taxon>
        <taxon>Metazoa</taxon>
        <taxon>Ecdysozoa</taxon>
        <taxon>Arthropoda</taxon>
        <taxon>Chelicerata</taxon>
        <taxon>Arachnida</taxon>
        <taxon>Acari</taxon>
        <taxon>Parasitiformes</taxon>
        <taxon>Ixodida</taxon>
        <taxon>Ixodoidea</taxon>
        <taxon>Ixodidae</taxon>
        <taxon>Amblyomminae</taxon>
        <taxon>Amblyomma</taxon>
    </lineage>
</organism>
<name>A0A023G2R6_AMBPA</name>
<keyword evidence="1" id="KW-0732">Signal</keyword>
<evidence type="ECO:0000313" key="2">
    <source>
        <dbReference type="EMBL" id="JAC27220.1"/>
    </source>
</evidence>
<dbReference type="EMBL" id="GBBL01000100">
    <property type="protein sequence ID" value="JAC27220.1"/>
    <property type="molecule type" value="mRNA"/>
</dbReference>
<protein>
    <submittedName>
        <fullName evidence="2">Putative secreted protein</fullName>
    </submittedName>
</protein>
<evidence type="ECO:0000256" key="1">
    <source>
        <dbReference type="SAM" id="SignalP"/>
    </source>
</evidence>
<dbReference type="AlphaFoldDB" id="A0A023G2R6"/>
<feature type="chain" id="PRO_5001518056" evidence="1">
    <location>
        <begin position="19"/>
        <end position="151"/>
    </location>
</feature>
<reference evidence="2" key="1">
    <citation type="submission" date="2014-03" db="EMBL/GenBank/DDBJ databases">
        <title>The sialotranscriptome of Amblyomma triste, Amblyomma parvum and Amblyomma cajennense ticks, uncovered by 454-based RNA-seq.</title>
        <authorList>
            <person name="Garcia G.R."/>
            <person name="Gardinassi L.G."/>
            <person name="Ribeiro J.M."/>
            <person name="Anatrielo E."/>
            <person name="Ferreira B.R."/>
            <person name="Moreira H.N."/>
            <person name="Mafra C."/>
            <person name="Olegario M.M."/>
            <person name="Szabo P.J."/>
            <person name="Miranda-Santos I.K."/>
            <person name="Maruyama S.R."/>
        </authorList>
    </citation>
    <scope>NUCLEOTIDE SEQUENCE</scope>
    <source>
        <strain evidence="2">Araguapaz</strain>
        <tissue evidence="2">Salivary glands</tissue>
    </source>
</reference>
<accession>A0A023G2R6</accession>
<sequence length="151" mass="16478">MQVIVSSLLAAFFLPGGGLVALPDHDCLFARSCCSSHSNCAHLSVPRPSRCCSSRNVKKRKKQKGSAWQQSLQHSFVLDANKTVDRQRREHTAIAPCPCNGCQDNPECNRPLLCAVRCCFLTIGTKHWPQLLSVSSMTHSGKVNATMVANA</sequence>